<sequence length="267" mass="30681">MSCYIYWDKILKISQTLSKFNDFESKKLPLDKILHLLGEIEEIAHDKNIGFDDAKHILSDKKMGPALDVIREFYIDVAERLEVEKAQDILQSHDPWKTLESFYFFDRYQKLIQNEHGLIPFVPDEKIVFIGGGPLPLTLIMLHKFYGIHGISIEIIPEIAALSKEIIKKLRLDQHIDVVVGDETQLNNLDYDVVMVAALAEPKERVFENVKKQIDPSIPVIYRTYMGMRAILYAPVTEDVLRGFKIENMALPTGKVNNTSVLIKKEV</sequence>
<organism evidence="3 4">
    <name type="scientific">Methanobacterium bryantii</name>
    <dbReference type="NCBI Taxonomy" id="2161"/>
    <lineage>
        <taxon>Archaea</taxon>
        <taxon>Methanobacteriati</taxon>
        <taxon>Methanobacteriota</taxon>
        <taxon>Methanomada group</taxon>
        <taxon>Methanobacteria</taxon>
        <taxon>Methanobacteriales</taxon>
        <taxon>Methanobacteriaceae</taxon>
        <taxon>Methanobacterium</taxon>
    </lineage>
</organism>
<accession>A0A2A2HAL9</accession>
<evidence type="ECO:0000313" key="4">
    <source>
        <dbReference type="Proteomes" id="UP000217784"/>
    </source>
</evidence>
<dbReference type="PROSITE" id="PS51142">
    <property type="entry name" value="NAS"/>
    <property type="match status" value="1"/>
</dbReference>
<dbReference type="PANTHER" id="PTHR32266:SF12">
    <property type="entry name" value="NICOTIANAMINE SYNTHASE 3"/>
    <property type="match status" value="1"/>
</dbReference>
<dbReference type="GO" id="GO:0030410">
    <property type="term" value="F:nicotianamine synthase activity"/>
    <property type="evidence" value="ECO:0007669"/>
    <property type="project" value="InterPro"/>
</dbReference>
<dbReference type="Proteomes" id="UP000217784">
    <property type="component" value="Unassembled WGS sequence"/>
</dbReference>
<comment type="caution">
    <text evidence="3">The sequence shown here is derived from an EMBL/GenBank/DDBJ whole genome shotgun (WGS) entry which is preliminary data.</text>
</comment>
<dbReference type="Pfam" id="PF03059">
    <property type="entry name" value="NAS"/>
    <property type="match status" value="1"/>
</dbReference>
<gene>
    <name evidence="3" type="ORF">ASJ80_16095</name>
</gene>
<keyword evidence="3" id="KW-0489">Methyltransferase</keyword>
<dbReference type="AlphaFoldDB" id="A0A2A2HAL9"/>
<name>A0A2A2HAL9_METBR</name>
<protein>
    <submittedName>
        <fullName evidence="3">Methyltransferase</fullName>
    </submittedName>
</protein>
<dbReference type="GO" id="GO:0030418">
    <property type="term" value="P:nicotianamine biosynthetic process"/>
    <property type="evidence" value="ECO:0007669"/>
    <property type="project" value="InterPro"/>
</dbReference>
<reference evidence="3 4" key="1">
    <citation type="journal article" date="2017" name="BMC Genomics">
        <title>Genomic analysis of methanogenic archaea reveals a shift towards energy conservation.</title>
        <authorList>
            <person name="Gilmore S.P."/>
            <person name="Henske J.K."/>
            <person name="Sexton J.A."/>
            <person name="Solomon K.V."/>
            <person name="Seppala S."/>
            <person name="Yoo J.I."/>
            <person name="Huyett L.M."/>
            <person name="Pressman A."/>
            <person name="Cogan J.Z."/>
            <person name="Kivenson V."/>
            <person name="Peng X."/>
            <person name="Tan Y."/>
            <person name="Valentine D.L."/>
            <person name="O'Malley M.A."/>
        </authorList>
    </citation>
    <scope>NUCLEOTIDE SEQUENCE [LARGE SCALE GENOMIC DNA]</scope>
    <source>
        <strain evidence="3 4">M.o.H.</strain>
    </source>
</reference>
<keyword evidence="1 3" id="KW-0808">Transferase</keyword>
<dbReference type="InterPro" id="IPR029063">
    <property type="entry name" value="SAM-dependent_MTases_sf"/>
</dbReference>
<dbReference type="PANTHER" id="PTHR32266">
    <property type="entry name" value="NICOTIANAMINE SYNTHASE 3"/>
    <property type="match status" value="1"/>
</dbReference>
<proteinExistence type="predicted"/>
<dbReference type="SUPFAM" id="SSF53335">
    <property type="entry name" value="S-adenosyl-L-methionine-dependent methyltransferases"/>
    <property type="match status" value="1"/>
</dbReference>
<evidence type="ECO:0000256" key="2">
    <source>
        <dbReference type="ARBA" id="ARBA00022691"/>
    </source>
</evidence>
<dbReference type="InterPro" id="IPR004298">
    <property type="entry name" value="Nicotian_synth"/>
</dbReference>
<dbReference type="GO" id="GO:0008168">
    <property type="term" value="F:methyltransferase activity"/>
    <property type="evidence" value="ECO:0007669"/>
    <property type="project" value="UniProtKB-KW"/>
</dbReference>
<dbReference type="GO" id="GO:0032259">
    <property type="term" value="P:methylation"/>
    <property type="evidence" value="ECO:0007669"/>
    <property type="project" value="UniProtKB-KW"/>
</dbReference>
<evidence type="ECO:0000256" key="1">
    <source>
        <dbReference type="ARBA" id="ARBA00022679"/>
    </source>
</evidence>
<keyword evidence="4" id="KW-1185">Reference proteome</keyword>
<dbReference type="OrthoDB" id="132670at2157"/>
<dbReference type="EMBL" id="LMVM01000001">
    <property type="protein sequence ID" value="PAV06340.1"/>
    <property type="molecule type" value="Genomic_DNA"/>
</dbReference>
<dbReference type="RefSeq" id="WP_069582654.1">
    <property type="nucleotide sequence ID" value="NZ_LMVM01000001.1"/>
</dbReference>
<evidence type="ECO:0000313" key="3">
    <source>
        <dbReference type="EMBL" id="PAV06340.1"/>
    </source>
</evidence>
<keyword evidence="2" id="KW-0949">S-adenosyl-L-methionine</keyword>
<dbReference type="Gene3D" id="3.40.50.150">
    <property type="entry name" value="Vaccinia Virus protein VP39"/>
    <property type="match status" value="1"/>
</dbReference>